<dbReference type="AlphaFoldDB" id="A0A4R0R6E4"/>
<evidence type="ECO:0000313" key="3">
    <source>
        <dbReference type="EMBL" id="TCD62006.1"/>
    </source>
</evidence>
<evidence type="ECO:0000259" key="2">
    <source>
        <dbReference type="Pfam" id="PF17667"/>
    </source>
</evidence>
<dbReference type="Pfam" id="PF17667">
    <property type="entry name" value="Pkinase_fungal"/>
    <property type="match status" value="2"/>
</dbReference>
<dbReference type="STRING" id="92696.A0A4R0R6E4"/>
<dbReference type="PROSITE" id="PS00109">
    <property type="entry name" value="PROTEIN_KINASE_TYR"/>
    <property type="match status" value="1"/>
</dbReference>
<evidence type="ECO:0000256" key="1">
    <source>
        <dbReference type="SAM" id="MobiDB-lite"/>
    </source>
</evidence>
<name>A0A4R0R6E4_9APHY</name>
<proteinExistence type="predicted"/>
<feature type="domain" description="Fungal-type protein kinase" evidence="2">
    <location>
        <begin position="492"/>
        <end position="654"/>
    </location>
</feature>
<dbReference type="PANTHER" id="PTHR38248:SF2">
    <property type="entry name" value="FUNK1 11"/>
    <property type="match status" value="1"/>
</dbReference>
<organism evidence="3 4">
    <name type="scientific">Steccherinum ochraceum</name>
    <dbReference type="NCBI Taxonomy" id="92696"/>
    <lineage>
        <taxon>Eukaryota</taxon>
        <taxon>Fungi</taxon>
        <taxon>Dikarya</taxon>
        <taxon>Basidiomycota</taxon>
        <taxon>Agaricomycotina</taxon>
        <taxon>Agaricomycetes</taxon>
        <taxon>Polyporales</taxon>
        <taxon>Steccherinaceae</taxon>
        <taxon>Steccherinum</taxon>
    </lineage>
</organism>
<keyword evidence="4" id="KW-1185">Reference proteome</keyword>
<dbReference type="PANTHER" id="PTHR38248">
    <property type="entry name" value="FUNK1 6"/>
    <property type="match status" value="1"/>
</dbReference>
<accession>A0A4R0R6E4</accession>
<gene>
    <name evidence="3" type="ORF">EIP91_007624</name>
</gene>
<dbReference type="InterPro" id="IPR040976">
    <property type="entry name" value="Pkinase_fungal"/>
</dbReference>
<evidence type="ECO:0000313" key="4">
    <source>
        <dbReference type="Proteomes" id="UP000292702"/>
    </source>
</evidence>
<dbReference type="SUPFAM" id="SSF56112">
    <property type="entry name" value="Protein kinase-like (PK-like)"/>
    <property type="match status" value="1"/>
</dbReference>
<reference evidence="3 4" key="1">
    <citation type="submission" date="2018-11" db="EMBL/GenBank/DDBJ databases">
        <title>Genome assembly of Steccherinum ochraceum LE-BIN_3174, the white-rot fungus of the Steccherinaceae family (The Residual Polyporoid clade, Polyporales, Basidiomycota).</title>
        <authorList>
            <person name="Fedorova T.V."/>
            <person name="Glazunova O.A."/>
            <person name="Landesman E.O."/>
            <person name="Moiseenko K.V."/>
            <person name="Psurtseva N.V."/>
            <person name="Savinova O.S."/>
            <person name="Shakhova N.V."/>
            <person name="Tyazhelova T.V."/>
            <person name="Vasina D.V."/>
        </authorList>
    </citation>
    <scope>NUCLEOTIDE SEQUENCE [LARGE SCALE GENOMIC DNA]</scope>
    <source>
        <strain evidence="3 4">LE-BIN_3174</strain>
    </source>
</reference>
<dbReference type="EMBL" id="RWJN01000411">
    <property type="protein sequence ID" value="TCD62006.1"/>
    <property type="molecule type" value="Genomic_DNA"/>
</dbReference>
<dbReference type="InterPro" id="IPR011009">
    <property type="entry name" value="Kinase-like_dom_sf"/>
</dbReference>
<dbReference type="Gene3D" id="1.10.510.10">
    <property type="entry name" value="Transferase(Phosphotransferase) domain 1"/>
    <property type="match status" value="1"/>
</dbReference>
<feature type="domain" description="Fungal-type protein kinase" evidence="2">
    <location>
        <begin position="184"/>
        <end position="311"/>
    </location>
</feature>
<comment type="caution">
    <text evidence="3">The sequence shown here is derived from an EMBL/GenBank/DDBJ whole genome shotgun (WGS) entry which is preliminary data.</text>
</comment>
<dbReference type="Proteomes" id="UP000292702">
    <property type="component" value="Unassembled WGS sequence"/>
</dbReference>
<sequence>MSTSTRSQDDLKVLMQEEIAGHIWEFDSEIVAKMLSPKLFTPNLPDRPFISDFQCRISHLDPAILGCASQKLSEILGRHPNLWPTTTTESAAYVPIATFLNACLQACRDALALDYESYYDNLWFSAYDRETADGIGGASPLKPDVVGIKGSRPGNRVRPKEHLWWKPPMNQLLLQLLLPCEVKGRWKDLIMQAATYARALFFAAPSRIFALTLAFNHKTMQLRFLIFHRGGLTASKPLCPSQPEHFGRILQLFLSIMLWQTPTDAGFLGSCNELVYAIPSSLNNTATVQEVLHNSDCVRGRATRVSRVSTRTGTVDKPETALLAQTKSTLVLSEQRSVRPESSPTGTPSTATHSSGGTMSSVRESVTPLASLTPEKTLQESSVRLYGPTFEGAVSYTAPPKHHQRFSTLRIPSTGYANLVLKVAWQQTQRMWNEANAFDASANCFGTPHYICSYIVYDHLGHPVTTSIFLPTPSEAAAARWSLYDKQPPVPEPEYRYCMITLCALEGQSLVTARSSLELRDALAHGILGWLGLLRAGYLHRDISIGNVLLLKWPTVMPPFTIQPIGAEETQNVDKVRDAVNKLGVRDKGRGFVTDGDLCSKLEDHFSVERRSSTISGTLEFLSRKAYTAVTAKKPHTQSPMDDLWSFFWVAIWSVVFNKHLEQQRATEETELQSRFKTPESRETIMDILDVYSSIQREWTPTPLLRDWEPILYDWYKKLVSLQDDFTRAFFDPRVYNADRSRIISVFQEYALKGVADVMEIFDKHKDAVTSEPF</sequence>
<dbReference type="OrthoDB" id="2757404at2759"/>
<dbReference type="InterPro" id="IPR008266">
    <property type="entry name" value="Tyr_kinase_AS"/>
</dbReference>
<feature type="region of interest" description="Disordered" evidence="1">
    <location>
        <begin position="331"/>
        <end position="373"/>
    </location>
</feature>
<protein>
    <recommendedName>
        <fullName evidence="2">Fungal-type protein kinase domain-containing protein</fullName>
    </recommendedName>
</protein>
<dbReference type="GO" id="GO:0004672">
    <property type="term" value="F:protein kinase activity"/>
    <property type="evidence" value="ECO:0007669"/>
    <property type="project" value="InterPro"/>
</dbReference>